<proteinExistence type="predicted"/>
<dbReference type="EMBL" id="MDTU01000007">
    <property type="protein sequence ID" value="ODN41109.1"/>
    <property type="molecule type" value="Genomic_DNA"/>
</dbReference>
<name>A0ABX2ZXK6_9GAMM</name>
<sequence length="61" mass="7066">MFNKESSDKFARYTNQNDESVVRVSASDLQQNLKEVTKLLTQGCFVEITKHRRTIGMIVPY</sequence>
<organism evidence="2 3">
    <name type="scientific">Piscirickettsia litoralis</name>
    <dbReference type="NCBI Taxonomy" id="1891921"/>
    <lineage>
        <taxon>Bacteria</taxon>
        <taxon>Pseudomonadati</taxon>
        <taxon>Pseudomonadota</taxon>
        <taxon>Gammaproteobacteria</taxon>
        <taxon>Thiotrichales</taxon>
        <taxon>Piscirickettsiaceae</taxon>
        <taxon>Piscirickettsia</taxon>
    </lineage>
</organism>
<dbReference type="EMBL" id="MDTU01000010">
    <property type="protein sequence ID" value="ODN40967.1"/>
    <property type="molecule type" value="Genomic_DNA"/>
</dbReference>
<evidence type="ECO:0008006" key="4">
    <source>
        <dbReference type="Google" id="ProtNLM"/>
    </source>
</evidence>
<reference evidence="2 3" key="1">
    <citation type="submission" date="2016-08" db="EMBL/GenBank/DDBJ databases">
        <title>Draft genome sequence of Candidatus Piscirickettsia litoralis, from seawater.</title>
        <authorList>
            <person name="Wan X."/>
            <person name="Lee A.J."/>
            <person name="Hou S."/>
            <person name="Donachie S.P."/>
        </authorList>
    </citation>
    <scope>NUCLEOTIDE SEQUENCE [LARGE SCALE GENOMIC DNA]</scope>
    <source>
        <strain evidence="2 3">Y2</strain>
    </source>
</reference>
<comment type="caution">
    <text evidence="2">The sequence shown here is derived from an EMBL/GenBank/DDBJ whole genome shotgun (WGS) entry which is preliminary data.</text>
</comment>
<accession>A0ABX2ZXK6</accession>
<gene>
    <name evidence="2" type="ORF">BGC07_18190</name>
    <name evidence="1" type="ORF">BGC07_18810</name>
</gene>
<evidence type="ECO:0000313" key="1">
    <source>
        <dbReference type="EMBL" id="ODN40967.1"/>
    </source>
</evidence>
<dbReference type="RefSeq" id="WP_069314508.1">
    <property type="nucleotide sequence ID" value="NZ_MDTU01000010.1"/>
</dbReference>
<protein>
    <recommendedName>
        <fullName evidence="4">Prevent-host-death protein</fullName>
    </recommendedName>
</protein>
<evidence type="ECO:0000313" key="2">
    <source>
        <dbReference type="EMBL" id="ODN41109.1"/>
    </source>
</evidence>
<keyword evidence="3" id="KW-1185">Reference proteome</keyword>
<dbReference type="Proteomes" id="UP000094329">
    <property type="component" value="Unassembled WGS sequence"/>
</dbReference>
<evidence type="ECO:0000313" key="3">
    <source>
        <dbReference type="Proteomes" id="UP000094329"/>
    </source>
</evidence>